<organism evidence="1 2">
    <name type="scientific">Haloarcula rubra</name>
    <dbReference type="NCBI Taxonomy" id="2487747"/>
    <lineage>
        <taxon>Archaea</taxon>
        <taxon>Methanobacteriati</taxon>
        <taxon>Methanobacteriota</taxon>
        <taxon>Stenosarchaea group</taxon>
        <taxon>Halobacteria</taxon>
        <taxon>Halobacteriales</taxon>
        <taxon>Haloarculaceae</taxon>
        <taxon>Haloarcula</taxon>
    </lineage>
</organism>
<dbReference type="Proteomes" id="UP001430377">
    <property type="component" value="Unassembled WGS sequence"/>
</dbReference>
<dbReference type="AlphaFoldDB" id="A0AAW4PS48"/>
<dbReference type="RefSeq" id="WP_220618499.1">
    <property type="nucleotide sequence ID" value="NZ_RKLR01000003.1"/>
</dbReference>
<protein>
    <recommendedName>
        <fullName evidence="3">Carbohydrate kinase PfkB domain-containing protein</fullName>
    </recommendedName>
</protein>
<reference evidence="1 2" key="1">
    <citation type="submission" date="2021-06" db="EMBL/GenBank/DDBJ databases">
        <title>Halomicroarcula sp. a new haloarchaeum isolated from saline soil.</title>
        <authorList>
            <person name="Duran-Viseras A."/>
            <person name="Sanchez-Porro C."/>
            <person name="Ventosa A."/>
        </authorList>
    </citation>
    <scope>NUCLEOTIDE SEQUENCE [LARGE SCALE GENOMIC DNA]</scope>
    <source>
        <strain evidence="1 2">F13</strain>
    </source>
</reference>
<sequence>MDEATRRAVTDAREQFPDAEALPEAVDRGRVVFGFDGYLDRVREVVADRIDPDTYERLPTIAAFGERVDDSVAADSSLTFEWLENGRRTGGHTCHLARAFGAWAFDPTLVGMYGDPVHDAFEAEFGEYDLNSMGAPGVTDAVEFDDGKLMLSEIGDTMRLDWAALDERFGHDRLVQRLDGADLLGMGYWSEAPNLPDILDGLRDVWDDVESPPGHVLVDPGDVRKLDADRLRAGRDAIGRLDAVTDVVVSSNRAETGVLADAFAGEAERTFEAAAEAVHEALDPTWFVGHGVDRSVVVSPAGTDSVSVPAVEDPELTTSSGDHFNAGLGLGLVTDLSPAAAVVVGNAVAGHFVRTADQPSLGEVRSFVDTYDEKF</sequence>
<accession>A0AAW4PS48</accession>
<evidence type="ECO:0008006" key="3">
    <source>
        <dbReference type="Google" id="ProtNLM"/>
    </source>
</evidence>
<proteinExistence type="predicted"/>
<evidence type="ECO:0000313" key="2">
    <source>
        <dbReference type="Proteomes" id="UP001430377"/>
    </source>
</evidence>
<dbReference type="SUPFAM" id="SSF53613">
    <property type="entry name" value="Ribokinase-like"/>
    <property type="match status" value="1"/>
</dbReference>
<dbReference type="EMBL" id="RKLR01000003">
    <property type="protein sequence ID" value="MBX0323536.1"/>
    <property type="molecule type" value="Genomic_DNA"/>
</dbReference>
<gene>
    <name evidence="1" type="ORF">EGH21_10895</name>
</gene>
<dbReference type="Pfam" id="PF25270">
    <property type="entry name" value="Khk"/>
    <property type="match status" value="1"/>
</dbReference>
<dbReference type="Gene3D" id="3.40.1190.20">
    <property type="match status" value="1"/>
</dbReference>
<comment type="caution">
    <text evidence="1">The sequence shown here is derived from an EMBL/GenBank/DDBJ whole genome shotgun (WGS) entry which is preliminary data.</text>
</comment>
<dbReference type="InterPro" id="IPR057621">
    <property type="entry name" value="Khk_prokaryotic"/>
</dbReference>
<dbReference type="InterPro" id="IPR029056">
    <property type="entry name" value="Ribokinase-like"/>
</dbReference>
<name>A0AAW4PS48_9EURY</name>
<keyword evidence="2" id="KW-1185">Reference proteome</keyword>
<evidence type="ECO:0000313" key="1">
    <source>
        <dbReference type="EMBL" id="MBX0323536.1"/>
    </source>
</evidence>